<dbReference type="EMBL" id="JAAVMX010000001">
    <property type="protein sequence ID" value="KAF4513651.1"/>
    <property type="molecule type" value="Genomic_DNA"/>
</dbReference>
<feature type="transmembrane region" description="Helical" evidence="1">
    <location>
        <begin position="180"/>
        <end position="208"/>
    </location>
</feature>
<dbReference type="PANTHER" id="PTHR28019">
    <property type="entry name" value="CELL MEMBRANE PROTEIN YLR413W-RELATED"/>
    <property type="match status" value="1"/>
</dbReference>
<dbReference type="InterPro" id="IPR052413">
    <property type="entry name" value="SUR7_domain"/>
</dbReference>
<evidence type="ECO:0000256" key="1">
    <source>
        <dbReference type="SAM" id="Phobius"/>
    </source>
</evidence>
<comment type="caution">
    <text evidence="2">The sequence shown here is derived from an EMBL/GenBank/DDBJ whole genome shotgun (WGS) entry which is preliminary data.</text>
</comment>
<feature type="transmembrane region" description="Helical" evidence="1">
    <location>
        <begin position="215"/>
        <end position="239"/>
    </location>
</feature>
<keyword evidence="3" id="KW-1185">Reference proteome</keyword>
<feature type="transmembrane region" description="Helical" evidence="1">
    <location>
        <begin position="7"/>
        <end position="29"/>
    </location>
</feature>
<dbReference type="GO" id="GO:0031505">
    <property type="term" value="P:fungal-type cell wall organization"/>
    <property type="evidence" value="ECO:0007669"/>
    <property type="project" value="TreeGrafter"/>
</dbReference>
<dbReference type="AlphaFoldDB" id="A0A8H4VAF6"/>
<dbReference type="GO" id="GO:0051285">
    <property type="term" value="C:cell cortex of cell tip"/>
    <property type="evidence" value="ECO:0007669"/>
    <property type="project" value="TreeGrafter"/>
</dbReference>
<proteinExistence type="predicted"/>
<feature type="transmembrane region" description="Helical" evidence="1">
    <location>
        <begin position="266"/>
        <end position="289"/>
    </location>
</feature>
<dbReference type="PANTHER" id="PTHR28019:SF7">
    <property type="entry name" value="SUR7 PROTEIN"/>
    <property type="match status" value="1"/>
</dbReference>
<evidence type="ECO:0000313" key="3">
    <source>
        <dbReference type="Proteomes" id="UP000557566"/>
    </source>
</evidence>
<gene>
    <name evidence="2" type="ORF">G6O67_000896</name>
</gene>
<dbReference type="GO" id="GO:0005886">
    <property type="term" value="C:plasma membrane"/>
    <property type="evidence" value="ECO:0007669"/>
    <property type="project" value="InterPro"/>
</dbReference>
<reference evidence="2 3" key="1">
    <citation type="journal article" date="2020" name="Genome Biol. Evol.">
        <title>A new high-quality draft genome assembly of the Chinese cordyceps Ophiocordyceps sinensis.</title>
        <authorList>
            <person name="Shu R."/>
            <person name="Zhang J."/>
            <person name="Meng Q."/>
            <person name="Zhang H."/>
            <person name="Zhou G."/>
            <person name="Li M."/>
            <person name="Wu P."/>
            <person name="Zhao Y."/>
            <person name="Chen C."/>
            <person name="Qin Q."/>
        </authorList>
    </citation>
    <scope>NUCLEOTIDE SEQUENCE [LARGE SCALE GENOMIC DNA]</scope>
    <source>
        <strain evidence="2 3">IOZ07</strain>
    </source>
</reference>
<name>A0A8H4VAF6_9HYPO</name>
<keyword evidence="1" id="KW-0812">Transmembrane</keyword>
<evidence type="ECO:0008006" key="4">
    <source>
        <dbReference type="Google" id="ProtNLM"/>
    </source>
</evidence>
<dbReference type="InterPro" id="IPR009571">
    <property type="entry name" value="SUR7/Rim9-like_fungi"/>
</dbReference>
<dbReference type="Proteomes" id="UP000557566">
    <property type="component" value="Unassembled WGS sequence"/>
</dbReference>
<dbReference type="OrthoDB" id="4159154at2759"/>
<protein>
    <recommendedName>
        <fullName evidence="4">SUR7 protein</fullName>
    </recommendedName>
</protein>
<keyword evidence="1" id="KW-1133">Transmembrane helix</keyword>
<dbReference type="Pfam" id="PF06687">
    <property type="entry name" value="SUR7"/>
    <property type="match status" value="1"/>
</dbReference>
<accession>A0A8H4VAF6</accession>
<sequence length="302" mass="32120">MALVVRYVVIVPLVLALVSFVLTSLTLFAGQKQGFMEDYAIVRLNTSMLGQTLLDSAGDDKDQSKPKDGVLGKLQGWADGKKDDVKGKLNQVAGNITDRLGVPDWYSLHIMDTCEGQFEPDATVSNPGLNTTNCTTSSPANRLNLTRILDHELGVGPVRVSLADIKSESLQDTIDILNNALLALFIIYVLAVGFSGLSTLFCVGALLLPAKTVMVLVNLAVASMGGLACIIGSTIITVAGSKAVASINERGAKVGVSAERGFKFHVIGWIATGFMLAVTAFWLGHFLVLRLKARRGGKEEAS</sequence>
<evidence type="ECO:0000313" key="2">
    <source>
        <dbReference type="EMBL" id="KAF4513651.1"/>
    </source>
</evidence>
<organism evidence="2 3">
    <name type="scientific">Ophiocordyceps sinensis</name>
    <dbReference type="NCBI Taxonomy" id="72228"/>
    <lineage>
        <taxon>Eukaryota</taxon>
        <taxon>Fungi</taxon>
        <taxon>Dikarya</taxon>
        <taxon>Ascomycota</taxon>
        <taxon>Pezizomycotina</taxon>
        <taxon>Sordariomycetes</taxon>
        <taxon>Hypocreomycetidae</taxon>
        <taxon>Hypocreales</taxon>
        <taxon>Ophiocordycipitaceae</taxon>
        <taxon>Ophiocordyceps</taxon>
    </lineage>
</organism>
<keyword evidence="1" id="KW-0472">Membrane</keyword>